<evidence type="ECO:0000256" key="1">
    <source>
        <dbReference type="ARBA" id="ARBA00022679"/>
    </source>
</evidence>
<dbReference type="InterPro" id="IPR041698">
    <property type="entry name" value="Methyltransf_25"/>
</dbReference>
<dbReference type="AlphaFoldDB" id="A0A7X3LQM6"/>
<dbReference type="InterPro" id="IPR050447">
    <property type="entry name" value="Erg6_SMT_methyltransf"/>
</dbReference>
<dbReference type="PANTHER" id="PTHR44068:SF11">
    <property type="entry name" value="GERANYL DIPHOSPHATE 2-C-METHYLTRANSFERASE"/>
    <property type="match status" value="1"/>
</dbReference>
<evidence type="ECO:0000313" key="5">
    <source>
        <dbReference type="Proteomes" id="UP000433101"/>
    </source>
</evidence>
<accession>A0A7X3LQM6</accession>
<name>A0A7X3LQM6_9HYPH</name>
<dbReference type="Gene3D" id="3.30.46.10">
    <property type="entry name" value="Glycine N-methyltransferase, chain A, domain 1"/>
    <property type="match status" value="1"/>
</dbReference>
<dbReference type="SUPFAM" id="SSF53335">
    <property type="entry name" value="S-adenosyl-L-methionine-dependent methyltransferases"/>
    <property type="match status" value="2"/>
</dbReference>
<reference evidence="4 5" key="1">
    <citation type="submission" date="2019-12" db="EMBL/GenBank/DDBJ databases">
        <authorList>
            <person name="Li M."/>
        </authorList>
    </citation>
    <scope>NUCLEOTIDE SEQUENCE [LARGE SCALE GENOMIC DNA]</scope>
    <source>
        <strain evidence="4 5">GBMRC 2046</strain>
    </source>
</reference>
<sequence length="548" mass="62579">MTAKLIDDESYVEEYTEDFVGNWDKLIGWDGRRKSESGFFHRLLNAYGVESVADIACGTGFHSVVLAEDGFKVTACDGSANMIERAKQNVVQSGVELVDTRVVDWRELHKAFGPEAFDSLVCLGNAFSHLFEHESRRDALESMFKVLRPGGILIIDHRNYDSILDEGYSTKHEFYYTGKGVDARPVIISRTMCKFQYSFPNGDRHTLQLYPLRQNYMSHLLEDAGFVDVTRYGDFERPYDHYDVDFIQQVAFKPVDKTSGIKPKRKETAAQKNKNLTRVVRETREYYDGAADEIYRDIWGENVHIGTFELEGESLQSAMVRSNQRIGDLMEVPRKSQVLDVGCGYGAMARFLSRRFGCRVLATNISERELEWGAELTRDAGLDDLVAFEWADFHDLPYDDGIFDIYMSQEAFLHAADKQKVLDEAYRVIKPGGQIVFTDLLVRKDVSKEDRERIYQRIKSPDMFDAADYREALAKSGFDIKTDADWSENVAPTYAWVRSELLRRKAEFDDRIGAELVERTANALQFWVDAANAGKIGWACFIAEKSAN</sequence>
<evidence type="ECO:0000259" key="2">
    <source>
        <dbReference type="Pfam" id="PF08241"/>
    </source>
</evidence>
<evidence type="ECO:0000259" key="3">
    <source>
        <dbReference type="Pfam" id="PF13649"/>
    </source>
</evidence>
<dbReference type="GO" id="GO:0032259">
    <property type="term" value="P:methylation"/>
    <property type="evidence" value="ECO:0007669"/>
    <property type="project" value="UniProtKB-KW"/>
</dbReference>
<dbReference type="PROSITE" id="PS51600">
    <property type="entry name" value="SAM_GNMT"/>
    <property type="match status" value="1"/>
</dbReference>
<dbReference type="Pfam" id="PF13649">
    <property type="entry name" value="Methyltransf_25"/>
    <property type="match status" value="1"/>
</dbReference>
<feature type="domain" description="Methyltransferase" evidence="3">
    <location>
        <begin position="52"/>
        <end position="151"/>
    </location>
</feature>
<feature type="domain" description="Methyltransferase type 11" evidence="2">
    <location>
        <begin position="339"/>
        <end position="437"/>
    </location>
</feature>
<dbReference type="GO" id="GO:0017174">
    <property type="term" value="F:glycine N-methyltransferase activity"/>
    <property type="evidence" value="ECO:0007669"/>
    <property type="project" value="InterPro"/>
</dbReference>
<dbReference type="InterPro" id="IPR013216">
    <property type="entry name" value="Methyltransf_11"/>
</dbReference>
<dbReference type="PANTHER" id="PTHR44068">
    <property type="entry name" value="ZGC:194242"/>
    <property type="match status" value="1"/>
</dbReference>
<dbReference type="RefSeq" id="WP_160773575.1">
    <property type="nucleotide sequence ID" value="NZ_WUMV01000001.1"/>
</dbReference>
<dbReference type="Proteomes" id="UP000433101">
    <property type="component" value="Unassembled WGS sequence"/>
</dbReference>
<gene>
    <name evidence="4" type="ORF">GR183_00215</name>
</gene>
<organism evidence="4 5">
    <name type="scientific">Stappia sediminis</name>
    <dbReference type="NCBI Taxonomy" id="2692190"/>
    <lineage>
        <taxon>Bacteria</taxon>
        <taxon>Pseudomonadati</taxon>
        <taxon>Pseudomonadota</taxon>
        <taxon>Alphaproteobacteria</taxon>
        <taxon>Hyphomicrobiales</taxon>
        <taxon>Stappiaceae</taxon>
        <taxon>Stappia</taxon>
    </lineage>
</organism>
<dbReference type="Gene3D" id="3.40.50.150">
    <property type="entry name" value="Vaccinia Virus protein VP39"/>
    <property type="match status" value="2"/>
</dbReference>
<protein>
    <submittedName>
        <fullName evidence="4">Methyltransferase domain-containing protein</fullName>
    </submittedName>
</protein>
<proteinExistence type="predicted"/>
<dbReference type="InterPro" id="IPR029063">
    <property type="entry name" value="SAM-dependent_MTases_sf"/>
</dbReference>
<dbReference type="EMBL" id="WUMV01000001">
    <property type="protein sequence ID" value="MXN63312.1"/>
    <property type="molecule type" value="Genomic_DNA"/>
</dbReference>
<dbReference type="Pfam" id="PF08241">
    <property type="entry name" value="Methyltransf_11"/>
    <property type="match status" value="1"/>
</dbReference>
<comment type="caution">
    <text evidence="4">The sequence shown here is derived from an EMBL/GenBank/DDBJ whole genome shotgun (WGS) entry which is preliminary data.</text>
</comment>
<dbReference type="InterPro" id="IPR014369">
    <property type="entry name" value="Gly/Sar_N_MeTrfase"/>
</dbReference>
<keyword evidence="1 4" id="KW-0808">Transferase</keyword>
<dbReference type="CDD" id="cd02440">
    <property type="entry name" value="AdoMet_MTases"/>
    <property type="match status" value="2"/>
</dbReference>
<evidence type="ECO:0000313" key="4">
    <source>
        <dbReference type="EMBL" id="MXN63312.1"/>
    </source>
</evidence>
<keyword evidence="4" id="KW-0489">Methyltransferase</keyword>
<keyword evidence="5" id="KW-1185">Reference proteome</keyword>